<dbReference type="RefSeq" id="YP_009640032.1">
    <property type="nucleotide sequence ID" value="NC_011335.1"/>
</dbReference>
<feature type="domain" description="Thioredoxin" evidence="1">
    <location>
        <begin position="1"/>
        <end position="128"/>
    </location>
</feature>
<dbReference type="KEGG" id="vg:26683589"/>
<dbReference type="OrthoDB" id="21193at10239"/>
<proteinExistence type="predicted"/>
<dbReference type="Proteomes" id="UP000203898">
    <property type="component" value="Segment"/>
</dbReference>
<dbReference type="Pfam" id="PF00085">
    <property type="entry name" value="Thioredoxin"/>
    <property type="match status" value="1"/>
</dbReference>
<name>F2NYX3_9VIRU</name>
<dbReference type="GeneID" id="26683589"/>
<dbReference type="EMBL" id="CU469068">
    <property type="protein sequence ID" value="CCA61401.1"/>
    <property type="molecule type" value="Genomic_DNA"/>
</dbReference>
<accession>F2NYX3</accession>
<sequence>MLFKSPVIYLRRGDFASDGRLANPYFKNKIVVVMVYASWCPHCHDAQPDFQAAADSTRSYVFAAIQTDGDVPGERESLEILPKILYDYRGFPDYAYFVDGVPVVDQPLPGRRKNDIITNLKRISVLKKSLK</sequence>
<dbReference type="PROSITE" id="PS51352">
    <property type="entry name" value="THIOREDOXIN_2"/>
    <property type="match status" value="1"/>
</dbReference>
<dbReference type="InterPro" id="IPR036249">
    <property type="entry name" value="Thioredoxin-like_sf"/>
</dbReference>
<evidence type="ECO:0000259" key="1">
    <source>
        <dbReference type="PROSITE" id="PS51352"/>
    </source>
</evidence>
<protein>
    <submittedName>
        <fullName evidence="2">Complete DpAV4 genome</fullName>
    </submittedName>
</protein>
<dbReference type="Gene3D" id="3.40.30.10">
    <property type="entry name" value="Glutaredoxin"/>
    <property type="match status" value="1"/>
</dbReference>
<dbReference type="InterPro" id="IPR013766">
    <property type="entry name" value="Thioredoxin_domain"/>
</dbReference>
<dbReference type="SUPFAM" id="SSF52833">
    <property type="entry name" value="Thioredoxin-like"/>
    <property type="match status" value="1"/>
</dbReference>
<reference evidence="2 3" key="1">
    <citation type="journal article" date="2009" name="PLoS ONE">
        <title>Symbiotic virus at the evolutionary intersection of three types of large DNA viruses; iridoviruses, ascoviruses, and ichnoviruses.</title>
        <authorList>
            <person name="Bigot Y."/>
            <person name="Renault S."/>
            <person name="Nicolas J."/>
            <person name="Moundras C."/>
            <person name="Demattei M.V."/>
            <person name="Samain S."/>
            <person name="Bideshi D.K."/>
            <person name="Federici B.A."/>
        </authorList>
    </citation>
    <scope>NUCLEOTIDE SEQUENCE [LARGE SCALE GENOMIC DNA]</scope>
</reference>
<keyword evidence="3" id="KW-1185">Reference proteome</keyword>
<organism evidence="2 3">
    <name type="scientific">Diadromus pulchellus ascovirus 4a</name>
    <dbReference type="NCBI Taxonomy" id="158683"/>
    <lineage>
        <taxon>Viruses</taxon>
        <taxon>Varidnaviria</taxon>
        <taxon>Bamfordvirae</taxon>
        <taxon>Nucleocytoviricota</taxon>
        <taxon>Megaviricetes</taxon>
        <taxon>Pimascovirales</taxon>
        <taxon>Pimascovirales incertae sedis</taxon>
        <taxon>Ascoviridae</taxon>
        <taxon>Toursvirus</taxon>
        <taxon>Toursvirus dptv1a</taxon>
    </lineage>
</organism>
<evidence type="ECO:0000313" key="3">
    <source>
        <dbReference type="Proteomes" id="UP000203898"/>
    </source>
</evidence>
<evidence type="ECO:0000313" key="2">
    <source>
        <dbReference type="EMBL" id="CCA61401.1"/>
    </source>
</evidence>